<protein>
    <recommendedName>
        <fullName evidence="3">Histidine N-alpha-methyltransferase</fullName>
        <ecNumber evidence="3">2.1.1.44</ecNumber>
    </recommendedName>
    <alternativeName>
        <fullName evidence="3">Histidine trimethyltransferase</fullName>
    </alternativeName>
</protein>
<dbReference type="HAMAP" id="MF_02037">
    <property type="entry name" value="EgtD"/>
    <property type="match status" value="1"/>
</dbReference>
<organism evidence="5 6">
    <name type="scientific">Nakamurella multipartita (strain ATCC 700099 / DSM 44233 / CIP 104796 / JCM 9543 / NBRC 105858 / Y-104)</name>
    <name type="common">Microsphaera multipartita</name>
    <dbReference type="NCBI Taxonomy" id="479431"/>
    <lineage>
        <taxon>Bacteria</taxon>
        <taxon>Bacillati</taxon>
        <taxon>Actinomycetota</taxon>
        <taxon>Actinomycetes</taxon>
        <taxon>Nakamurellales</taxon>
        <taxon>Nakamurellaceae</taxon>
        <taxon>Nakamurella</taxon>
    </lineage>
</organism>
<name>C8XBM5_NAKMY</name>
<evidence type="ECO:0000313" key="6">
    <source>
        <dbReference type="Proteomes" id="UP000002218"/>
    </source>
</evidence>
<dbReference type="EC" id="2.1.1.44" evidence="3"/>
<dbReference type="KEGG" id="nml:Namu_1079"/>
<evidence type="ECO:0000256" key="3">
    <source>
        <dbReference type="HAMAP-Rule" id="MF_02037"/>
    </source>
</evidence>
<comment type="subunit">
    <text evidence="3">Monomer.</text>
</comment>
<evidence type="ECO:0000256" key="1">
    <source>
        <dbReference type="ARBA" id="ARBA00022603"/>
    </source>
</evidence>
<dbReference type="eggNOG" id="COG4301">
    <property type="taxonomic scope" value="Bacteria"/>
</dbReference>
<keyword evidence="3" id="KW-0949">S-adenosyl-L-methionine</keyword>
<dbReference type="InterPro" id="IPR051128">
    <property type="entry name" value="EgtD_Methyltrsf_superfamily"/>
</dbReference>
<dbReference type="RefSeq" id="WP_015746401.1">
    <property type="nucleotide sequence ID" value="NC_013235.1"/>
</dbReference>
<keyword evidence="1 3" id="KW-0489">Methyltransferase</keyword>
<dbReference type="InParanoid" id="C8XBM5"/>
<keyword evidence="6" id="KW-1185">Reference proteome</keyword>
<dbReference type="PANTHER" id="PTHR43397">
    <property type="entry name" value="ERGOTHIONEINE BIOSYNTHESIS PROTEIN 1"/>
    <property type="match status" value="1"/>
</dbReference>
<dbReference type="InterPro" id="IPR035094">
    <property type="entry name" value="EgtD"/>
</dbReference>
<reference evidence="5 6" key="2">
    <citation type="journal article" date="2010" name="Stand. Genomic Sci.">
        <title>Complete genome sequence of Nakamurella multipartita type strain (Y-104).</title>
        <authorList>
            <person name="Tice H."/>
            <person name="Mayilraj S."/>
            <person name="Sims D."/>
            <person name="Lapidus A."/>
            <person name="Nolan M."/>
            <person name="Lucas S."/>
            <person name="Glavina Del Rio T."/>
            <person name="Copeland A."/>
            <person name="Cheng J.F."/>
            <person name="Meincke L."/>
            <person name="Bruce D."/>
            <person name="Goodwin L."/>
            <person name="Pitluck S."/>
            <person name="Ivanova N."/>
            <person name="Mavromatis K."/>
            <person name="Ovchinnikova G."/>
            <person name="Pati A."/>
            <person name="Chen A."/>
            <person name="Palaniappan K."/>
            <person name="Land M."/>
            <person name="Hauser L."/>
            <person name="Chang Y.J."/>
            <person name="Jeffries C.D."/>
            <person name="Detter J.C."/>
            <person name="Brettin T."/>
            <person name="Rohde M."/>
            <person name="Goker M."/>
            <person name="Bristow J."/>
            <person name="Eisen J.A."/>
            <person name="Markowitz V."/>
            <person name="Hugenholtz P."/>
            <person name="Kyrpides N.C."/>
            <person name="Klenk H.P."/>
            <person name="Chen F."/>
        </authorList>
    </citation>
    <scope>NUCLEOTIDE SEQUENCE [LARGE SCALE GENOMIC DNA]</scope>
    <source>
        <strain evidence="6">ATCC 700099 / DSM 44233 / CIP 104796 / JCM 9543 / NBRC 105858 / Y-104</strain>
    </source>
</reference>
<feature type="binding site" evidence="3">
    <location>
        <position position="94"/>
    </location>
    <ligand>
        <name>S-adenosyl-L-methionine</name>
        <dbReference type="ChEBI" id="CHEBI:59789"/>
    </ligand>
</feature>
<dbReference type="UniPathway" id="UPA01014"/>
<dbReference type="PANTHER" id="PTHR43397:SF1">
    <property type="entry name" value="ERGOTHIONEINE BIOSYNTHESIS PROTEIN 1"/>
    <property type="match status" value="1"/>
</dbReference>
<feature type="binding site" evidence="3">
    <location>
        <position position="172"/>
    </location>
    <ligand>
        <name>L-histidine</name>
        <dbReference type="ChEBI" id="CHEBI:57595"/>
    </ligand>
</feature>
<dbReference type="Gene3D" id="3.40.50.150">
    <property type="entry name" value="Vaccinia Virus protein VP39"/>
    <property type="match status" value="1"/>
</dbReference>
<keyword evidence="2 3" id="KW-0808">Transferase</keyword>
<dbReference type="InterPro" id="IPR032888">
    <property type="entry name" value="EgtD_Actinobacteria"/>
</dbReference>
<comment type="pathway">
    <text evidence="3">Amino-acid biosynthesis; ergothioneine biosynthesis.</text>
</comment>
<gene>
    <name evidence="3" type="primary">egtD</name>
    <name evidence="5" type="ordered locus">Namu_1079</name>
</gene>
<accession>C8XBM5</accession>
<dbReference type="InterPro" id="IPR029063">
    <property type="entry name" value="SAM-dependent_MTases_sf"/>
</dbReference>
<feature type="domain" description="Histidine-specific methyltransferase SAM-dependent" evidence="4">
    <location>
        <begin position="20"/>
        <end position="325"/>
    </location>
</feature>
<dbReference type="GO" id="GO:0008276">
    <property type="term" value="F:protein methyltransferase activity"/>
    <property type="evidence" value="ECO:0007669"/>
    <property type="project" value="InterPro"/>
</dbReference>
<dbReference type="HOGENOM" id="CLU_049766_1_0_11"/>
<feature type="binding site" evidence="3">
    <location>
        <position position="58"/>
    </location>
    <ligand>
        <name>L-histidine</name>
        <dbReference type="ChEBI" id="CHEBI:57595"/>
    </ligand>
</feature>
<feature type="binding site" evidence="3">
    <location>
        <position position="212"/>
    </location>
    <ligand>
        <name>L-histidine</name>
        <dbReference type="ChEBI" id="CHEBI:57595"/>
    </ligand>
</feature>
<evidence type="ECO:0000259" key="4">
    <source>
        <dbReference type="Pfam" id="PF10017"/>
    </source>
</evidence>
<evidence type="ECO:0000256" key="2">
    <source>
        <dbReference type="ARBA" id="ARBA00022679"/>
    </source>
</evidence>
<dbReference type="EMBL" id="CP001737">
    <property type="protein sequence ID" value="ACV77487.1"/>
    <property type="molecule type" value="Genomic_DNA"/>
</dbReference>
<comment type="catalytic activity">
    <reaction evidence="3">
        <text>L-histidine + 3 S-adenosyl-L-methionine = hercynine + 3 S-adenosyl-L-homocysteine + 3 H(+)</text>
        <dbReference type="Rhea" id="RHEA:38471"/>
        <dbReference type="ChEBI" id="CHEBI:15378"/>
        <dbReference type="ChEBI" id="CHEBI:15781"/>
        <dbReference type="ChEBI" id="CHEBI:57595"/>
        <dbReference type="ChEBI" id="CHEBI:57856"/>
        <dbReference type="ChEBI" id="CHEBI:59789"/>
        <dbReference type="EC" id="2.1.1.44"/>
    </reaction>
</comment>
<feature type="binding site" evidence="3">
    <location>
        <begin position="288"/>
        <end position="290"/>
    </location>
    <ligand>
        <name>L-histidine</name>
        <dbReference type="ChEBI" id="CHEBI:57595"/>
    </ligand>
</feature>
<dbReference type="NCBIfam" id="TIGR03438">
    <property type="entry name" value="egtD_ergothio"/>
    <property type="match status" value="1"/>
</dbReference>
<dbReference type="GO" id="GO:0052706">
    <property type="term" value="F:L-histidine N(alpha)-methyltransferase activity"/>
    <property type="evidence" value="ECO:0007669"/>
    <property type="project" value="UniProtKB-UniRule"/>
</dbReference>
<dbReference type="Proteomes" id="UP000002218">
    <property type="component" value="Chromosome"/>
</dbReference>
<reference evidence="6" key="1">
    <citation type="submission" date="2009-09" db="EMBL/GenBank/DDBJ databases">
        <title>The complete genome of Nakamurella multipartita DSM 44233.</title>
        <authorList>
            <consortium name="US DOE Joint Genome Institute (JGI-PGF)"/>
            <person name="Lucas S."/>
            <person name="Copeland A."/>
            <person name="Lapidus A."/>
            <person name="Glavina del Rio T."/>
            <person name="Dalin E."/>
            <person name="Tice H."/>
            <person name="Bruce D."/>
            <person name="Goodwin L."/>
            <person name="Pitluck S."/>
            <person name="Kyrpides N."/>
            <person name="Mavromatis K."/>
            <person name="Ivanova N."/>
            <person name="Ovchinnikova G."/>
            <person name="Sims D."/>
            <person name="Meincke L."/>
            <person name="Brettin T."/>
            <person name="Detter J.C."/>
            <person name="Han C."/>
            <person name="Larimer F."/>
            <person name="Land M."/>
            <person name="Hauser L."/>
            <person name="Markowitz V."/>
            <person name="Cheng J.-F."/>
            <person name="Hugenholtz P."/>
            <person name="Woyke T."/>
            <person name="Wu D."/>
            <person name="Klenk H.-P."/>
            <person name="Eisen J.A."/>
        </authorList>
    </citation>
    <scope>NUCLEOTIDE SEQUENCE [LARGE SCALE GENOMIC DNA]</scope>
    <source>
        <strain evidence="6">ATCC 700099 / DSM 44233 / CIP 104796 / JCM 9543 / NBRC 105858 / Y-104</strain>
    </source>
</reference>
<comment type="similarity">
    <text evidence="3">Belongs to the methyltransferase superfamily. EgtD family.</text>
</comment>
<dbReference type="SUPFAM" id="SSF53335">
    <property type="entry name" value="S-adenosyl-L-methionine-dependent methyltransferases"/>
    <property type="match status" value="1"/>
</dbReference>
<sequence length="328" mass="36198">MTFGFAYTDHLPADFADRSLREDVLTGLTATRKWLPPKWFYDKVGSELFEDITRLPEYYPTRTERAILTAHAGRIVELAGARTLIELGSGSSDKTRLLLDAMQTAADGDPDGLGYVALDVSEDALRQACAGLVAQYPRLRVAAVRADFTHQLDVLPPGAGRTVAFLGSTIGNLDPAERAAFLAALRAGLRPGDHFLLGADLVKPAEVLVPAYDDAAGVTAAFNRNVLAVLNHRLGADFDPADFDHQAVWDATAEWIEMRLRARRPVAVRVDDLDLDVRFDAGEDIRTEISTKFRRDRLTVELTDAGFTPQGWWTDEQGWFSLSLWGVR</sequence>
<evidence type="ECO:0000313" key="5">
    <source>
        <dbReference type="EMBL" id="ACV77487.1"/>
    </source>
</evidence>
<feature type="binding site" evidence="3">
    <location>
        <position position="119"/>
    </location>
    <ligand>
        <name>S-adenosyl-L-methionine</name>
        <dbReference type="ChEBI" id="CHEBI:59789"/>
    </ligand>
</feature>
<feature type="binding site" evidence="3">
    <location>
        <begin position="147"/>
        <end position="148"/>
    </location>
    <ligand>
        <name>S-adenosyl-L-methionine</name>
        <dbReference type="ChEBI" id="CHEBI:59789"/>
    </ligand>
</feature>
<dbReference type="InterPro" id="IPR019257">
    <property type="entry name" value="MeTrfase_dom"/>
</dbReference>
<proteinExistence type="inferred from homology"/>
<dbReference type="InterPro" id="IPR017804">
    <property type="entry name" value="MeTrfase_EgtD-like"/>
</dbReference>
<comment type="function">
    <text evidence="3">Catalyzes the SAM-dependent triple methylation of the alpha-amino group of histidine to form hercynine, a step in the biosynthesis pathway of ergothioneine.</text>
</comment>
<dbReference type="OrthoDB" id="5289726at2"/>
<dbReference type="AlphaFoldDB" id="C8XBM5"/>
<dbReference type="PIRSF" id="PIRSF018005">
    <property type="entry name" value="UCP018005"/>
    <property type="match status" value="1"/>
</dbReference>
<dbReference type="Pfam" id="PF10017">
    <property type="entry name" value="Methyltransf_33"/>
    <property type="match status" value="1"/>
</dbReference>
<dbReference type="GO" id="GO:0032259">
    <property type="term" value="P:methylation"/>
    <property type="evidence" value="ECO:0007669"/>
    <property type="project" value="UniProtKB-KW"/>
</dbReference>
<dbReference type="STRING" id="479431.Namu_1079"/>
<dbReference type="GO" id="GO:0052699">
    <property type="term" value="P:ergothioneine biosynthetic process"/>
    <property type="evidence" value="ECO:0007669"/>
    <property type="project" value="UniProtKB-UniRule"/>
</dbReference>
<feature type="binding site" evidence="3">
    <location>
        <position position="88"/>
    </location>
    <ligand>
        <name>S-adenosyl-L-methionine</name>
        <dbReference type="ChEBI" id="CHEBI:59789"/>
    </ligand>
</feature>